<reference evidence="1" key="1">
    <citation type="submission" date="2021-02" db="EMBL/GenBank/DDBJ databases">
        <title>Metagenome analyses of Stigonema ocellatum DSM 106950, Chlorogloea purpurea SAG 13.99 and Gomphosphaeria aponina DSM 107014.</title>
        <authorList>
            <person name="Marter P."/>
            <person name="Huang S."/>
        </authorList>
    </citation>
    <scope>NUCLEOTIDE SEQUENCE</scope>
    <source>
        <strain evidence="1">JP213</strain>
    </source>
</reference>
<sequence length="97" mass="11417">MNNRRPEFYLENQSVISVVTELHSYFRDLQSYYKVAHGELIDQLDLTQDEAKTEELKQKLGEVNQKIDFFHVLNNAISIADTVLHNEAMIDEFRDDK</sequence>
<organism evidence="1 2">
    <name type="scientific">Gomphosphaeria aponina SAG 52.96 = DSM 107014</name>
    <dbReference type="NCBI Taxonomy" id="1521640"/>
    <lineage>
        <taxon>Bacteria</taxon>
        <taxon>Bacillati</taxon>
        <taxon>Cyanobacteriota</taxon>
        <taxon>Cyanophyceae</taxon>
        <taxon>Oscillatoriophycideae</taxon>
        <taxon>Chroococcales</taxon>
        <taxon>Gomphosphaeriaceae</taxon>
        <taxon>Gomphosphaeria</taxon>
    </lineage>
</organism>
<dbReference type="AlphaFoldDB" id="A0A941GQC0"/>
<dbReference type="Proteomes" id="UP000767446">
    <property type="component" value="Unassembled WGS sequence"/>
</dbReference>
<name>A0A941GQC0_9CHRO</name>
<comment type="caution">
    <text evidence="1">The sequence shown here is derived from an EMBL/GenBank/DDBJ whole genome shotgun (WGS) entry which is preliminary data.</text>
</comment>
<evidence type="ECO:0000313" key="2">
    <source>
        <dbReference type="Proteomes" id="UP000767446"/>
    </source>
</evidence>
<gene>
    <name evidence="1" type="ORF">DSM107014_06765</name>
</gene>
<accession>A0A941GQC0</accession>
<proteinExistence type="predicted"/>
<evidence type="ECO:0000313" key="1">
    <source>
        <dbReference type="EMBL" id="MBR8827600.1"/>
    </source>
</evidence>
<protein>
    <submittedName>
        <fullName evidence="1">Uncharacterized protein</fullName>
    </submittedName>
</protein>
<dbReference type="EMBL" id="JADQBC010000036">
    <property type="protein sequence ID" value="MBR8827600.1"/>
    <property type="molecule type" value="Genomic_DNA"/>
</dbReference>